<name>K2GT92_9BACT</name>
<accession>K2GT92</accession>
<organism evidence="1">
    <name type="scientific">uncultured bacterium</name>
    <name type="common">gcode 4</name>
    <dbReference type="NCBI Taxonomy" id="1234023"/>
    <lineage>
        <taxon>Bacteria</taxon>
        <taxon>environmental samples</taxon>
    </lineage>
</organism>
<evidence type="ECO:0000313" key="1">
    <source>
        <dbReference type="EMBL" id="EKE26575.1"/>
    </source>
</evidence>
<sequence>MSNSLFLPYICDKPIEESELKLLSPYDIDILSNYNDSFGEHIKPKQIITMLWRSWAWKSFAMKSVMEKFRYKFMYNLTDRNMRGYEKVGWSDYFHVSTEVFRIISQEKFISWRVPEWKNKNYYWLLWPTADKNIIALTPAWIETLRKYCVDNNIAFDSIFIHASSDVCEKRMIERWDDEKDIKDRLEHDEKVFSEEKCKECSDYSINSDIPKDQFEFEIRKTIMQIQNRVLNVLNS</sequence>
<dbReference type="InterPro" id="IPR027417">
    <property type="entry name" value="P-loop_NTPase"/>
</dbReference>
<dbReference type="AlphaFoldDB" id="K2GT92"/>
<dbReference type="EMBL" id="AMFJ01000754">
    <property type="protein sequence ID" value="EKE26575.1"/>
    <property type="molecule type" value="Genomic_DNA"/>
</dbReference>
<protein>
    <submittedName>
        <fullName evidence="1">Uncharacterized protein</fullName>
    </submittedName>
</protein>
<reference evidence="1" key="1">
    <citation type="journal article" date="2012" name="Science">
        <title>Fermentation, hydrogen, and sulfur metabolism in multiple uncultivated bacterial phyla.</title>
        <authorList>
            <person name="Wrighton K.C."/>
            <person name="Thomas B.C."/>
            <person name="Sharon I."/>
            <person name="Miller C.S."/>
            <person name="Castelle C.J."/>
            <person name="VerBerkmoes N.C."/>
            <person name="Wilkins M.J."/>
            <person name="Hettich R.L."/>
            <person name="Lipton M.S."/>
            <person name="Williams K.H."/>
            <person name="Long P.E."/>
            <person name="Banfield J.F."/>
        </authorList>
    </citation>
    <scope>NUCLEOTIDE SEQUENCE [LARGE SCALE GENOMIC DNA]</scope>
</reference>
<proteinExistence type="predicted"/>
<dbReference type="Gene3D" id="3.40.50.300">
    <property type="entry name" value="P-loop containing nucleotide triphosphate hydrolases"/>
    <property type="match status" value="1"/>
</dbReference>
<dbReference type="SUPFAM" id="SSF52540">
    <property type="entry name" value="P-loop containing nucleoside triphosphate hydrolases"/>
    <property type="match status" value="1"/>
</dbReference>
<gene>
    <name evidence="1" type="ORF">ACD_4C00238G0004</name>
</gene>
<comment type="caution">
    <text evidence="1">The sequence shown here is derived from an EMBL/GenBank/DDBJ whole genome shotgun (WGS) entry which is preliminary data.</text>
</comment>